<keyword evidence="3" id="KW-1185">Reference proteome</keyword>
<dbReference type="EMBL" id="JARTLD010000048">
    <property type="protein sequence ID" value="MED5019374.1"/>
    <property type="molecule type" value="Genomic_DNA"/>
</dbReference>
<keyword evidence="1" id="KW-0732">Signal</keyword>
<gene>
    <name evidence="2" type="ORF">P9847_18895</name>
</gene>
<comment type="caution">
    <text evidence="2">The sequence shown here is derived from an EMBL/GenBank/DDBJ whole genome shotgun (WGS) entry which is preliminary data.</text>
</comment>
<evidence type="ECO:0000256" key="1">
    <source>
        <dbReference type="SAM" id="SignalP"/>
    </source>
</evidence>
<name>A0ABU6PWZ0_9BACL</name>
<organism evidence="2 3">
    <name type="scientific">Paenibacillus chibensis</name>
    <dbReference type="NCBI Taxonomy" id="59846"/>
    <lineage>
        <taxon>Bacteria</taxon>
        <taxon>Bacillati</taxon>
        <taxon>Bacillota</taxon>
        <taxon>Bacilli</taxon>
        <taxon>Bacillales</taxon>
        <taxon>Paenibacillaceae</taxon>
        <taxon>Paenibacillus</taxon>
    </lineage>
</organism>
<evidence type="ECO:0000313" key="2">
    <source>
        <dbReference type="EMBL" id="MED5019374.1"/>
    </source>
</evidence>
<reference evidence="2 3" key="1">
    <citation type="submission" date="2023-03" db="EMBL/GenBank/DDBJ databases">
        <title>Bacillus Genome Sequencing.</title>
        <authorList>
            <person name="Dunlap C."/>
        </authorList>
    </citation>
    <scope>NUCLEOTIDE SEQUENCE [LARGE SCALE GENOMIC DNA]</scope>
    <source>
        <strain evidence="2 3">NRS-52</strain>
    </source>
</reference>
<accession>A0ABU6PWZ0</accession>
<protein>
    <submittedName>
        <fullName evidence="2">Uncharacterized protein</fullName>
    </submittedName>
</protein>
<feature type="chain" id="PRO_5045097634" evidence="1">
    <location>
        <begin position="25"/>
        <end position="228"/>
    </location>
</feature>
<dbReference type="RefSeq" id="WP_328280303.1">
    <property type="nucleotide sequence ID" value="NZ_JARTLD010000048.1"/>
</dbReference>
<proteinExistence type="predicted"/>
<feature type="signal peptide" evidence="1">
    <location>
        <begin position="1"/>
        <end position="24"/>
    </location>
</feature>
<sequence length="228" mass="24993">MKKRFKIMIAACSTFMLISGTALALTSGPGIFINKAEYASSYFKLKVENGTSMVSLREIVETLKGEVTYKDNNIYVSLPEASHLSHQVNGYLNGLEAETPEEAVRTWIRGVQRRSGPLQYAVMTPAMQKTTKAEFEDDFWVTGGSSPHMGPVDKLTSKTLSAGKVQITFDYPLVAQTQTIATGKASIIVEKDDDPVFERWAISDIYLQDPGDTGITVGVKPMSDAKNP</sequence>
<dbReference type="Proteomes" id="UP001343257">
    <property type="component" value="Unassembled WGS sequence"/>
</dbReference>
<evidence type="ECO:0000313" key="3">
    <source>
        <dbReference type="Proteomes" id="UP001343257"/>
    </source>
</evidence>